<dbReference type="PANTHER" id="PTHR24559">
    <property type="entry name" value="TRANSPOSON TY3-I GAG-POL POLYPROTEIN"/>
    <property type="match status" value="1"/>
</dbReference>
<dbReference type="SUPFAM" id="SSF56672">
    <property type="entry name" value="DNA/RNA polymerases"/>
    <property type="match status" value="1"/>
</dbReference>
<dbReference type="InterPro" id="IPR043128">
    <property type="entry name" value="Rev_trsase/Diguanyl_cyclase"/>
</dbReference>
<keyword evidence="3" id="KW-0548">Nucleotidyltransferase</keyword>
<sequence>MGAEDKELFLQLLRQYPALLEPRTGCPPAKTLPVEHEIHTGNEPPIKVRPRRYAQSEHRVNDGEVKGMLKDGVIEKGDGASGFPVVLVKKKDGSVRFCIDYRMLNAITKRDVYPLPRIDDTLDNLHGAKRYTSLDLHAGYWQVPIALKDRDKTAFVTRQGLFRFMRMPFGLANAPGTFQRMMDAVLRD</sequence>
<keyword evidence="2" id="KW-0808">Transferase</keyword>
<dbReference type="Pfam" id="PF00078">
    <property type="entry name" value="RVT_1"/>
    <property type="match status" value="1"/>
</dbReference>
<dbReference type="AlphaFoldDB" id="A0A6G0QNF5"/>
<accession>A0A6G0QNF5</accession>
<name>A0A6G0QNF5_9STRA</name>
<evidence type="ECO:0000256" key="6">
    <source>
        <dbReference type="ARBA" id="ARBA00022801"/>
    </source>
</evidence>
<dbReference type="Proteomes" id="UP000486351">
    <property type="component" value="Unassembled WGS sequence"/>
</dbReference>
<evidence type="ECO:0000256" key="2">
    <source>
        <dbReference type="ARBA" id="ARBA00022679"/>
    </source>
</evidence>
<dbReference type="PANTHER" id="PTHR24559:SF444">
    <property type="entry name" value="REVERSE TRANSCRIPTASE DOMAIN-CONTAINING PROTEIN"/>
    <property type="match status" value="1"/>
</dbReference>
<dbReference type="GO" id="GO:0006508">
    <property type="term" value="P:proteolysis"/>
    <property type="evidence" value="ECO:0007669"/>
    <property type="project" value="UniProtKB-KW"/>
</dbReference>
<dbReference type="Gene3D" id="3.30.70.270">
    <property type="match status" value="1"/>
</dbReference>
<keyword evidence="7" id="KW-0695">RNA-directed DNA polymerase</keyword>
<evidence type="ECO:0000256" key="4">
    <source>
        <dbReference type="ARBA" id="ARBA00022722"/>
    </source>
</evidence>
<proteinExistence type="predicted"/>
<dbReference type="InterPro" id="IPR000477">
    <property type="entry name" value="RT_dom"/>
</dbReference>
<dbReference type="GO" id="GO:0008233">
    <property type="term" value="F:peptidase activity"/>
    <property type="evidence" value="ECO:0007669"/>
    <property type="project" value="UniProtKB-KW"/>
</dbReference>
<feature type="domain" description="Reverse transcriptase" evidence="8">
    <location>
        <begin position="88"/>
        <end position="187"/>
    </location>
</feature>
<evidence type="ECO:0000313" key="9">
    <source>
        <dbReference type="EMBL" id="KAE9294732.1"/>
    </source>
</evidence>
<organism evidence="9 10">
    <name type="scientific">Phytophthora fragariae</name>
    <dbReference type="NCBI Taxonomy" id="53985"/>
    <lineage>
        <taxon>Eukaryota</taxon>
        <taxon>Sar</taxon>
        <taxon>Stramenopiles</taxon>
        <taxon>Oomycota</taxon>
        <taxon>Peronosporomycetes</taxon>
        <taxon>Peronosporales</taxon>
        <taxon>Peronosporaceae</taxon>
        <taxon>Phytophthora</taxon>
    </lineage>
</organism>
<dbReference type="InterPro" id="IPR053134">
    <property type="entry name" value="RNA-dir_DNA_polymerase"/>
</dbReference>
<evidence type="ECO:0000256" key="7">
    <source>
        <dbReference type="ARBA" id="ARBA00022918"/>
    </source>
</evidence>
<dbReference type="EMBL" id="QXFY01002619">
    <property type="protein sequence ID" value="KAE9294732.1"/>
    <property type="molecule type" value="Genomic_DNA"/>
</dbReference>
<evidence type="ECO:0000259" key="8">
    <source>
        <dbReference type="Pfam" id="PF00078"/>
    </source>
</evidence>
<protein>
    <recommendedName>
        <fullName evidence="8">Reverse transcriptase domain-containing protein</fullName>
    </recommendedName>
</protein>
<comment type="caution">
    <text evidence="9">The sequence shown here is derived from an EMBL/GenBank/DDBJ whole genome shotgun (WGS) entry which is preliminary data.</text>
</comment>
<keyword evidence="4" id="KW-0540">Nuclease</keyword>
<dbReference type="InterPro" id="IPR043502">
    <property type="entry name" value="DNA/RNA_pol_sf"/>
</dbReference>
<evidence type="ECO:0000256" key="1">
    <source>
        <dbReference type="ARBA" id="ARBA00022670"/>
    </source>
</evidence>
<dbReference type="GO" id="GO:0003964">
    <property type="term" value="F:RNA-directed DNA polymerase activity"/>
    <property type="evidence" value="ECO:0007669"/>
    <property type="project" value="UniProtKB-KW"/>
</dbReference>
<evidence type="ECO:0000256" key="3">
    <source>
        <dbReference type="ARBA" id="ARBA00022695"/>
    </source>
</evidence>
<keyword evidence="5" id="KW-0255">Endonuclease</keyword>
<evidence type="ECO:0000256" key="5">
    <source>
        <dbReference type="ARBA" id="ARBA00022759"/>
    </source>
</evidence>
<keyword evidence="1" id="KW-0645">Protease</keyword>
<dbReference type="Gene3D" id="3.10.10.10">
    <property type="entry name" value="HIV Type 1 Reverse Transcriptase, subunit A, domain 1"/>
    <property type="match status" value="1"/>
</dbReference>
<reference evidence="9 10" key="1">
    <citation type="submission" date="2018-09" db="EMBL/GenBank/DDBJ databases">
        <title>Genomic investigation of the strawberry pathogen Phytophthora fragariae indicates pathogenicity is determined by transcriptional variation in three key races.</title>
        <authorList>
            <person name="Adams T.M."/>
            <person name="Armitage A.D."/>
            <person name="Sobczyk M.K."/>
            <person name="Bates H.J."/>
            <person name="Dunwell J.M."/>
            <person name="Nellist C.F."/>
            <person name="Harrison R.J."/>
        </authorList>
    </citation>
    <scope>NUCLEOTIDE SEQUENCE [LARGE SCALE GENOMIC DNA]</scope>
    <source>
        <strain evidence="9 10">NOV-77</strain>
    </source>
</reference>
<dbReference type="FunFam" id="3.10.10.10:FF:000007">
    <property type="entry name" value="Retrovirus-related Pol polyprotein from transposon 17.6-like Protein"/>
    <property type="match status" value="1"/>
</dbReference>
<gene>
    <name evidence="9" type="ORF">PF008_g24463</name>
</gene>
<dbReference type="CDD" id="cd01647">
    <property type="entry name" value="RT_LTR"/>
    <property type="match status" value="1"/>
</dbReference>
<evidence type="ECO:0000313" key="10">
    <source>
        <dbReference type="Proteomes" id="UP000486351"/>
    </source>
</evidence>
<keyword evidence="6" id="KW-0378">Hydrolase</keyword>
<dbReference type="GO" id="GO:0004519">
    <property type="term" value="F:endonuclease activity"/>
    <property type="evidence" value="ECO:0007669"/>
    <property type="project" value="UniProtKB-KW"/>
</dbReference>